<dbReference type="OrthoDB" id="2291at2759"/>
<sequence>MVLFNVSRKDTTPFDGQKPGTSGLRKKVKVFIQPNYLENFVQASFNALTTEKVRGNFLQLVKCF</sequence>
<evidence type="ECO:0000256" key="3">
    <source>
        <dbReference type="ARBA" id="ARBA00023235"/>
    </source>
</evidence>
<proteinExistence type="predicted"/>
<dbReference type="GO" id="GO:0004614">
    <property type="term" value="F:phosphoglucomutase activity"/>
    <property type="evidence" value="ECO:0007669"/>
    <property type="project" value="InterPro"/>
</dbReference>
<evidence type="ECO:0000313" key="5">
    <source>
        <dbReference type="Proteomes" id="UP000447434"/>
    </source>
</evidence>
<dbReference type="GO" id="GO:0005975">
    <property type="term" value="P:carbohydrate metabolic process"/>
    <property type="evidence" value="ECO:0007669"/>
    <property type="project" value="InterPro"/>
</dbReference>
<dbReference type="PANTHER" id="PTHR22573">
    <property type="entry name" value="PHOSPHOHEXOMUTASE FAMILY MEMBER"/>
    <property type="match status" value="1"/>
</dbReference>
<keyword evidence="5" id="KW-1185">Reference proteome</keyword>
<organism evidence="4 5">
    <name type="scientific">Lupinus albus</name>
    <name type="common">White lupine</name>
    <name type="synonym">Lupinus termis</name>
    <dbReference type="NCBI Taxonomy" id="3870"/>
    <lineage>
        <taxon>Eukaryota</taxon>
        <taxon>Viridiplantae</taxon>
        <taxon>Streptophyta</taxon>
        <taxon>Embryophyta</taxon>
        <taxon>Tracheophyta</taxon>
        <taxon>Spermatophyta</taxon>
        <taxon>Magnoliopsida</taxon>
        <taxon>eudicotyledons</taxon>
        <taxon>Gunneridae</taxon>
        <taxon>Pentapetalae</taxon>
        <taxon>rosids</taxon>
        <taxon>fabids</taxon>
        <taxon>Fabales</taxon>
        <taxon>Fabaceae</taxon>
        <taxon>Papilionoideae</taxon>
        <taxon>50 kb inversion clade</taxon>
        <taxon>genistoids sensu lato</taxon>
        <taxon>core genistoids</taxon>
        <taxon>Genisteae</taxon>
        <taxon>Lupinus</taxon>
    </lineage>
</organism>
<dbReference type="GO" id="GO:0046872">
    <property type="term" value="F:metal ion binding"/>
    <property type="evidence" value="ECO:0007669"/>
    <property type="project" value="UniProtKB-KW"/>
</dbReference>
<reference evidence="5" key="1">
    <citation type="journal article" date="2020" name="Nat. Commun.">
        <title>Genome sequence of the cluster root forming white lupin.</title>
        <authorList>
            <person name="Hufnagel B."/>
            <person name="Marques A."/>
            <person name="Soriano A."/>
            <person name="Marques L."/>
            <person name="Divol F."/>
            <person name="Doumas P."/>
            <person name="Sallet E."/>
            <person name="Mancinotti D."/>
            <person name="Carrere S."/>
            <person name="Marande W."/>
            <person name="Arribat S."/>
            <person name="Keller J."/>
            <person name="Huneau C."/>
            <person name="Blein T."/>
            <person name="Aime D."/>
            <person name="Laguerre M."/>
            <person name="Taylor J."/>
            <person name="Schubert V."/>
            <person name="Nelson M."/>
            <person name="Geu-Flores F."/>
            <person name="Crespi M."/>
            <person name="Gallardo-Guerrero K."/>
            <person name="Delaux P.-M."/>
            <person name="Salse J."/>
            <person name="Berges H."/>
            <person name="Guyot R."/>
            <person name="Gouzy J."/>
            <person name="Peret B."/>
        </authorList>
    </citation>
    <scope>NUCLEOTIDE SEQUENCE [LARGE SCALE GENOMIC DNA]</scope>
    <source>
        <strain evidence="5">cv. Amiga</strain>
    </source>
</reference>
<keyword evidence="1" id="KW-0479">Metal-binding</keyword>
<accession>A0A6A4Q251</accession>
<dbReference type="Gene3D" id="3.40.120.10">
    <property type="entry name" value="Alpha-D-Glucose-1,6-Bisphosphate, subunit A, domain 3"/>
    <property type="match status" value="1"/>
</dbReference>
<dbReference type="InterPro" id="IPR045244">
    <property type="entry name" value="PGM"/>
</dbReference>
<dbReference type="PANTHER" id="PTHR22573:SF2">
    <property type="entry name" value="PHOSPHOGLUCOMUTASE"/>
    <property type="match status" value="1"/>
</dbReference>
<dbReference type="AlphaFoldDB" id="A0A6A4Q251"/>
<dbReference type="Proteomes" id="UP000447434">
    <property type="component" value="Chromosome 9"/>
</dbReference>
<keyword evidence="3" id="KW-0413">Isomerase</keyword>
<comment type="caution">
    <text evidence="4">The sequence shown here is derived from an EMBL/GenBank/DDBJ whole genome shotgun (WGS) entry which is preliminary data.</text>
</comment>
<gene>
    <name evidence="4" type="ORF">Lalb_Chr09g0331041</name>
</gene>
<protein>
    <submittedName>
        <fullName evidence="4">Phosphoglucomutase, cytoplasmic</fullName>
    </submittedName>
</protein>
<dbReference type="EMBL" id="WOCE01000009">
    <property type="protein sequence ID" value="KAE9607534.1"/>
    <property type="molecule type" value="Genomic_DNA"/>
</dbReference>
<evidence type="ECO:0000313" key="4">
    <source>
        <dbReference type="EMBL" id="KAE9607534.1"/>
    </source>
</evidence>
<dbReference type="InterPro" id="IPR016055">
    <property type="entry name" value="A-D-PHexomutase_a/b/a-I/II/III"/>
</dbReference>
<evidence type="ECO:0000256" key="2">
    <source>
        <dbReference type="ARBA" id="ARBA00022842"/>
    </source>
</evidence>
<keyword evidence="2" id="KW-0460">Magnesium</keyword>
<name>A0A6A4Q251_LUPAL</name>
<dbReference type="GO" id="GO:0005829">
    <property type="term" value="C:cytosol"/>
    <property type="evidence" value="ECO:0007669"/>
    <property type="project" value="TreeGrafter"/>
</dbReference>
<dbReference type="SUPFAM" id="SSF53738">
    <property type="entry name" value="Phosphoglucomutase, first 3 domains"/>
    <property type="match status" value="1"/>
</dbReference>
<evidence type="ECO:0000256" key="1">
    <source>
        <dbReference type="ARBA" id="ARBA00022723"/>
    </source>
</evidence>